<organism evidence="3">
    <name type="scientific">invertebrate metagenome</name>
    <dbReference type="NCBI Taxonomy" id="1711999"/>
    <lineage>
        <taxon>unclassified sequences</taxon>
        <taxon>metagenomes</taxon>
        <taxon>organismal metagenomes</taxon>
    </lineage>
</organism>
<dbReference type="InterPro" id="IPR036979">
    <property type="entry name" value="CM_dom_sf"/>
</dbReference>
<dbReference type="InterPro" id="IPR002701">
    <property type="entry name" value="CM_II_prokaryot"/>
</dbReference>
<dbReference type="Gene3D" id="1.20.59.10">
    <property type="entry name" value="Chorismate mutase"/>
    <property type="match status" value="1"/>
</dbReference>
<proteinExistence type="predicted"/>
<dbReference type="PANTHER" id="PTHR38041:SF1">
    <property type="entry name" value="CHORISMATE MUTASE"/>
    <property type="match status" value="1"/>
</dbReference>
<dbReference type="Pfam" id="PF01817">
    <property type="entry name" value="CM_2"/>
    <property type="match status" value="1"/>
</dbReference>
<dbReference type="PANTHER" id="PTHR38041">
    <property type="entry name" value="CHORISMATE MUTASE"/>
    <property type="match status" value="1"/>
</dbReference>
<dbReference type="SMART" id="SM00830">
    <property type="entry name" value="CM_2"/>
    <property type="match status" value="1"/>
</dbReference>
<gene>
    <name evidence="3" type="ORF">RIEGSTA812A_PEG_423</name>
</gene>
<dbReference type="AlphaFoldDB" id="A0A484H6B7"/>
<keyword evidence="3" id="KW-0670">Pyruvate</keyword>
<accession>A0A484H6B7</accession>
<evidence type="ECO:0000256" key="1">
    <source>
        <dbReference type="ARBA" id="ARBA00023235"/>
    </source>
</evidence>
<dbReference type="GO" id="GO:0016829">
    <property type="term" value="F:lyase activity"/>
    <property type="evidence" value="ECO:0007669"/>
    <property type="project" value="UniProtKB-KW"/>
</dbReference>
<reference evidence="3" key="1">
    <citation type="submission" date="2018-10" db="EMBL/GenBank/DDBJ databases">
        <authorList>
            <person name="Gruber-Vodicka H."/>
            <person name="Jaeckle O."/>
        </authorList>
    </citation>
    <scope>NUCLEOTIDE SEQUENCE</scope>
</reference>
<dbReference type="GO" id="GO:0046417">
    <property type="term" value="P:chorismate metabolic process"/>
    <property type="evidence" value="ECO:0007669"/>
    <property type="project" value="InterPro"/>
</dbReference>
<dbReference type="EMBL" id="LR026963">
    <property type="protein sequence ID" value="VBB68950.1"/>
    <property type="molecule type" value="Genomic_DNA"/>
</dbReference>
<dbReference type="InterPro" id="IPR051331">
    <property type="entry name" value="Chorismate_mutase-related"/>
</dbReference>
<name>A0A484H6B7_9ZZZZ</name>
<evidence type="ECO:0000313" key="3">
    <source>
        <dbReference type="EMBL" id="VBB68950.1"/>
    </source>
</evidence>
<dbReference type="GO" id="GO:0004106">
    <property type="term" value="F:chorismate mutase activity"/>
    <property type="evidence" value="ECO:0007669"/>
    <property type="project" value="InterPro"/>
</dbReference>
<dbReference type="GO" id="GO:0009697">
    <property type="term" value="P:salicylic acid biosynthetic process"/>
    <property type="evidence" value="ECO:0007669"/>
    <property type="project" value="TreeGrafter"/>
</dbReference>
<evidence type="ECO:0000259" key="2">
    <source>
        <dbReference type="PROSITE" id="PS51168"/>
    </source>
</evidence>
<dbReference type="PROSITE" id="PS51168">
    <property type="entry name" value="CHORISMATE_MUT_2"/>
    <property type="match status" value="1"/>
</dbReference>
<feature type="domain" description="Chorismate mutase" evidence="2">
    <location>
        <begin position="1"/>
        <end position="91"/>
    </location>
</feature>
<dbReference type="InterPro" id="IPR036263">
    <property type="entry name" value="Chorismate_II_sf"/>
</dbReference>
<protein>
    <submittedName>
        <fullName evidence="3">Isochorismate pyruvate-lyase</fullName>
        <ecNumber evidence="3">4.-.-.-</ecNumber>
    </submittedName>
</protein>
<keyword evidence="3" id="KW-0456">Lyase</keyword>
<sequence length="103" mass="11872">MTLCSSLNDVRQHIDRLDHDMVALIVERSHYVREAARFKKTRAEVVVPGRIEDIVTRVRHQADALGGDPELVEKIYRTMIDVYIWHEAKAWLALHGAESNLPK</sequence>
<keyword evidence="1" id="KW-0413">Isomerase</keyword>
<dbReference type="SUPFAM" id="SSF48600">
    <property type="entry name" value="Chorismate mutase II"/>
    <property type="match status" value="1"/>
</dbReference>
<dbReference type="EC" id="4.-.-.-" evidence="3"/>